<dbReference type="PANTHER" id="PTHR37540">
    <property type="entry name" value="TRANSCRIPTION FACTOR (ACR-2), PUTATIVE-RELATED-RELATED"/>
    <property type="match status" value="1"/>
</dbReference>
<evidence type="ECO:0000313" key="1">
    <source>
        <dbReference type="EMBL" id="EXA30030.1"/>
    </source>
</evidence>
<reference evidence="1" key="2">
    <citation type="submission" date="2012-05" db="EMBL/GenBank/DDBJ databases">
        <title>Annotation of the Genome Sequence of Fusarium oxysporum HDV247.</title>
        <authorList>
            <consortium name="The Broad Institute Genomics Platform"/>
            <person name="Ma L.-J."/>
            <person name="Corby-Kistler H."/>
            <person name="Broz K."/>
            <person name="Gale L.R."/>
            <person name="Jonkers W."/>
            <person name="O'Donnell K."/>
            <person name="Ploetz R."/>
            <person name="Steinberg C."/>
            <person name="Schwartz D.C."/>
            <person name="VanEtten H."/>
            <person name="Zhou S."/>
            <person name="Young S.K."/>
            <person name="Zeng Q."/>
            <person name="Gargeya S."/>
            <person name="Fitzgerald M."/>
            <person name="Abouelleil A."/>
            <person name="Alvarado L."/>
            <person name="Chapman S.B."/>
            <person name="Gainer-Dewar J."/>
            <person name="Goldberg J."/>
            <person name="Griggs A."/>
            <person name="Gujja S."/>
            <person name="Hansen M."/>
            <person name="Howarth C."/>
            <person name="Imamovic A."/>
            <person name="Ireland A."/>
            <person name="Larimer J."/>
            <person name="McCowan C."/>
            <person name="Murphy C."/>
            <person name="Pearson M."/>
            <person name="Poon T.W."/>
            <person name="Priest M."/>
            <person name="Roberts A."/>
            <person name="Saif S."/>
            <person name="Shea T."/>
            <person name="Sykes S."/>
            <person name="Wortman J."/>
            <person name="Nusbaum C."/>
            <person name="Birren B."/>
        </authorList>
    </citation>
    <scope>NUCLEOTIDE SEQUENCE</scope>
    <source>
        <strain evidence="1">HDV247</strain>
    </source>
</reference>
<accession>W9NQD6</accession>
<protein>
    <submittedName>
        <fullName evidence="1">Uncharacterized protein</fullName>
    </submittedName>
</protein>
<organism evidence="1">
    <name type="scientific">Fusarium oxysporum f. sp. pisi HDV247</name>
    <dbReference type="NCBI Taxonomy" id="1080344"/>
    <lineage>
        <taxon>Eukaryota</taxon>
        <taxon>Fungi</taxon>
        <taxon>Dikarya</taxon>
        <taxon>Ascomycota</taxon>
        <taxon>Pezizomycotina</taxon>
        <taxon>Sordariomycetes</taxon>
        <taxon>Hypocreomycetidae</taxon>
        <taxon>Hypocreales</taxon>
        <taxon>Nectriaceae</taxon>
        <taxon>Fusarium</taxon>
        <taxon>Fusarium oxysporum species complex</taxon>
    </lineage>
</organism>
<dbReference type="Proteomes" id="UP000030751">
    <property type="component" value="Unassembled WGS sequence"/>
</dbReference>
<dbReference type="PANTHER" id="PTHR37540:SF5">
    <property type="entry name" value="TRANSCRIPTION FACTOR DOMAIN-CONTAINING PROTEIN"/>
    <property type="match status" value="1"/>
</dbReference>
<dbReference type="EMBL" id="JH651073">
    <property type="protein sequence ID" value="EXA30030.1"/>
    <property type="molecule type" value="Genomic_DNA"/>
</dbReference>
<proteinExistence type="predicted"/>
<dbReference type="OrthoDB" id="4158087at2759"/>
<name>W9NQD6_FUSOX</name>
<dbReference type="HOGENOM" id="CLU_045857_0_0_1"/>
<gene>
    <name evidence="1" type="ORF">FOVG_18537</name>
</gene>
<sequence length="361" mass="40839">MPIPSNPKIDKLLKHFPSKNTWLGLAINDPLLMRVTLRTTAAFGATATPLFSPDLRNEGLKLKGDAIKDLNLILQNGQISENVLAAIAHLGHSENLEGSSQEADIHMQGLEALLDLKGGVKSINSYQVGRFINWVDLELATTRGRRPVYPLHYGLDRVKLPRYIIEACEYPTLSRLRSLGPAHETVKTVIQLVRQRIMAVECGMDPTQRDVRALSFSAAFLALKHVDDIPATVEGQRIHSLLLAVHLFLCASMKQDFRWSGALPWTMAHRLRESLETEPVYSEAWMPHLPELLWILFVGAVVTEKHPQGRGTWFATQLKISCQLLRCSTRLDFKWYMHYLVWDNKFGIEFLDNCWAPTRSG</sequence>
<reference evidence="1" key="1">
    <citation type="submission" date="2011-10" db="EMBL/GenBank/DDBJ databases">
        <title>The Genome Sequence of Fusarium oxysporum HDV247.</title>
        <authorList>
            <consortium name="The Broad Institute Genome Sequencing Platform"/>
            <person name="Ma L.-J."/>
            <person name="Gale L.R."/>
            <person name="Schwartz D.C."/>
            <person name="Zhou S."/>
            <person name="Corby-Kistler H."/>
            <person name="Young S.K."/>
            <person name="Zeng Q."/>
            <person name="Gargeya S."/>
            <person name="Fitzgerald M."/>
            <person name="Haas B."/>
            <person name="Abouelleil A."/>
            <person name="Alvarado L."/>
            <person name="Arachchi H.M."/>
            <person name="Berlin A."/>
            <person name="Brown A."/>
            <person name="Chapman S.B."/>
            <person name="Chen Z."/>
            <person name="Dunbar C."/>
            <person name="Freedman E."/>
            <person name="Gearin G."/>
            <person name="Goldberg J."/>
            <person name="Griggs A."/>
            <person name="Gujja S."/>
            <person name="Heiman D."/>
            <person name="Howarth C."/>
            <person name="Larson L."/>
            <person name="Lui A."/>
            <person name="MacDonald P.J.P."/>
            <person name="Montmayeur A."/>
            <person name="Murphy C."/>
            <person name="Neiman D."/>
            <person name="Pearson M."/>
            <person name="Priest M."/>
            <person name="Roberts A."/>
            <person name="Saif S."/>
            <person name="Shea T."/>
            <person name="Shenoy N."/>
            <person name="Sisk P."/>
            <person name="Stolte C."/>
            <person name="Sykes S."/>
            <person name="Wortman J."/>
            <person name="Nusbaum C."/>
            <person name="Birren B."/>
        </authorList>
    </citation>
    <scope>NUCLEOTIDE SEQUENCE [LARGE SCALE GENOMIC DNA]</scope>
    <source>
        <strain evidence="1">HDV247</strain>
    </source>
</reference>
<dbReference type="AlphaFoldDB" id="W9NQD6"/>